<keyword evidence="2" id="KW-0233">DNA recombination</keyword>
<dbReference type="NCBIfam" id="TIGR00621">
    <property type="entry name" value="ssb"/>
    <property type="match status" value="1"/>
</dbReference>
<feature type="compositionally biased region" description="Polar residues" evidence="5">
    <location>
        <begin position="110"/>
        <end position="127"/>
    </location>
</feature>
<name>A0A9C7L8M1_9BACI</name>
<feature type="region of interest" description="Disordered" evidence="5">
    <location>
        <begin position="103"/>
        <end position="167"/>
    </location>
</feature>
<comment type="subunit">
    <text evidence="3">Homotetramer.</text>
</comment>
<dbReference type="PANTHER" id="PTHR10302">
    <property type="entry name" value="SINGLE-STRANDED DNA-BINDING PROTEIN"/>
    <property type="match status" value="1"/>
</dbReference>
<dbReference type="Gene3D" id="2.40.50.140">
    <property type="entry name" value="Nucleic acid-binding proteins"/>
    <property type="match status" value="1"/>
</dbReference>
<dbReference type="GO" id="GO:0003697">
    <property type="term" value="F:single-stranded DNA binding"/>
    <property type="evidence" value="ECO:0007669"/>
    <property type="project" value="UniProtKB-UniRule"/>
</dbReference>
<dbReference type="CDD" id="cd04496">
    <property type="entry name" value="SSB_OBF"/>
    <property type="match status" value="1"/>
</dbReference>
<dbReference type="FunFam" id="2.40.50.140:FF:000084">
    <property type="entry name" value="Single-stranded DNA-binding protein"/>
    <property type="match status" value="1"/>
</dbReference>
<dbReference type="Proteomes" id="UP000789845">
    <property type="component" value="Unassembled WGS sequence"/>
</dbReference>
<feature type="compositionally biased region" description="Low complexity" evidence="5">
    <location>
        <begin position="136"/>
        <end position="148"/>
    </location>
</feature>
<dbReference type="AlphaFoldDB" id="A0A9C7L8M1"/>
<dbReference type="HAMAP" id="MF_00984">
    <property type="entry name" value="SSB"/>
    <property type="match status" value="1"/>
</dbReference>
<dbReference type="EMBL" id="CAKJTG010000002">
    <property type="protein sequence ID" value="CAG9606631.1"/>
    <property type="molecule type" value="Genomic_DNA"/>
</dbReference>
<dbReference type="InterPro" id="IPR011344">
    <property type="entry name" value="ssDNA-bd"/>
</dbReference>
<evidence type="ECO:0000313" key="6">
    <source>
        <dbReference type="EMBL" id="CAG9606631.1"/>
    </source>
</evidence>
<sequence>MINQVTLVGRLTKDPELRITPEGTPVVNLTLAVNRQFKNQNGDYETDFVHCTIWRKTAENTANYCRKGSVLGVTGKIHTRNYQNQDGKKVYVTEVVAENVQFLSRRPANDEQQSSVNPRPSAQTQPPTDRRDWEPSNTNMNSSSQSMNIPPKEKEDANAAVTARGIF</sequence>
<evidence type="ECO:0000256" key="3">
    <source>
        <dbReference type="HAMAP-Rule" id="MF_00984"/>
    </source>
</evidence>
<dbReference type="PANTHER" id="PTHR10302:SF27">
    <property type="entry name" value="SINGLE-STRANDED DNA-BINDING PROTEIN"/>
    <property type="match status" value="1"/>
</dbReference>
<dbReference type="GO" id="GO:0006310">
    <property type="term" value="P:DNA recombination"/>
    <property type="evidence" value="ECO:0007669"/>
    <property type="project" value="UniProtKB-KW"/>
</dbReference>
<reference evidence="6" key="1">
    <citation type="submission" date="2021-10" db="EMBL/GenBank/DDBJ databases">
        <authorList>
            <person name="Criscuolo A."/>
        </authorList>
    </citation>
    <scope>NUCLEOTIDE SEQUENCE</scope>
    <source>
        <strain evidence="6">CIP111885</strain>
    </source>
</reference>
<proteinExistence type="inferred from homology"/>
<keyword evidence="1 3" id="KW-0238">DNA-binding</keyword>
<comment type="caution">
    <text evidence="6">The sequence shown here is derived from an EMBL/GenBank/DDBJ whole genome shotgun (WGS) entry which is preliminary data.</text>
</comment>
<keyword evidence="7" id="KW-1185">Reference proteome</keyword>
<dbReference type="GO" id="GO:0006260">
    <property type="term" value="P:DNA replication"/>
    <property type="evidence" value="ECO:0007669"/>
    <property type="project" value="InterPro"/>
</dbReference>
<dbReference type="InterPro" id="IPR012340">
    <property type="entry name" value="NA-bd_OB-fold"/>
</dbReference>
<dbReference type="InterPro" id="IPR000424">
    <property type="entry name" value="Primosome_PriB/ssb"/>
</dbReference>
<evidence type="ECO:0000256" key="2">
    <source>
        <dbReference type="ARBA" id="ARBA00023172"/>
    </source>
</evidence>
<evidence type="ECO:0000256" key="4">
    <source>
        <dbReference type="RuleBase" id="RU000524"/>
    </source>
</evidence>
<comment type="caution">
    <text evidence="3">Lacks conserved residue(s) required for the propagation of feature annotation.</text>
</comment>
<dbReference type="Pfam" id="PF00436">
    <property type="entry name" value="SSB"/>
    <property type="match status" value="1"/>
</dbReference>
<evidence type="ECO:0000313" key="7">
    <source>
        <dbReference type="Proteomes" id="UP000789845"/>
    </source>
</evidence>
<evidence type="ECO:0000256" key="1">
    <source>
        <dbReference type="ARBA" id="ARBA00023125"/>
    </source>
</evidence>
<organism evidence="6 7">
    <name type="scientific">Pseudoneobacillus rhizosphaerae</name>
    <dbReference type="NCBI Taxonomy" id="2880968"/>
    <lineage>
        <taxon>Bacteria</taxon>
        <taxon>Bacillati</taxon>
        <taxon>Bacillota</taxon>
        <taxon>Bacilli</taxon>
        <taxon>Bacillales</taxon>
        <taxon>Bacillaceae</taxon>
        <taxon>Pseudoneobacillus</taxon>
    </lineage>
</organism>
<evidence type="ECO:0000256" key="5">
    <source>
        <dbReference type="SAM" id="MobiDB-lite"/>
    </source>
</evidence>
<dbReference type="GO" id="GO:0009295">
    <property type="term" value="C:nucleoid"/>
    <property type="evidence" value="ECO:0007669"/>
    <property type="project" value="TreeGrafter"/>
</dbReference>
<protein>
    <recommendedName>
        <fullName evidence="3 4">Single-stranded DNA-binding protein</fullName>
        <shortName evidence="3">SSB</shortName>
    </recommendedName>
</protein>
<accession>A0A9C7L8M1</accession>
<dbReference type="PROSITE" id="PS50935">
    <property type="entry name" value="SSB"/>
    <property type="match status" value="1"/>
</dbReference>
<dbReference type="SUPFAM" id="SSF50249">
    <property type="entry name" value="Nucleic acid-binding proteins"/>
    <property type="match status" value="1"/>
</dbReference>
<gene>
    <name evidence="6" type="ORF">NEOCIP111885_00319</name>
</gene>